<dbReference type="GO" id="GO:0000976">
    <property type="term" value="F:transcription cis-regulatory region binding"/>
    <property type="evidence" value="ECO:0007669"/>
    <property type="project" value="TreeGrafter"/>
</dbReference>
<dbReference type="SMART" id="SM00448">
    <property type="entry name" value="REC"/>
    <property type="match status" value="1"/>
</dbReference>
<feature type="domain" description="Response regulatory" evidence="10">
    <location>
        <begin position="3"/>
        <end position="116"/>
    </location>
</feature>
<evidence type="ECO:0000256" key="2">
    <source>
        <dbReference type="ARBA" id="ARBA00022553"/>
    </source>
</evidence>
<dbReference type="SMART" id="SM00862">
    <property type="entry name" value="Trans_reg_C"/>
    <property type="match status" value="1"/>
</dbReference>
<dbReference type="Gene3D" id="3.40.50.2300">
    <property type="match status" value="1"/>
</dbReference>
<dbReference type="PROSITE" id="PS50110">
    <property type="entry name" value="RESPONSE_REGULATORY"/>
    <property type="match status" value="1"/>
</dbReference>
<dbReference type="CDD" id="cd17574">
    <property type="entry name" value="REC_OmpR"/>
    <property type="match status" value="1"/>
</dbReference>
<dbReference type="Proteomes" id="UP000471031">
    <property type="component" value="Unassembled WGS sequence"/>
</dbReference>
<dbReference type="GO" id="GO:0032993">
    <property type="term" value="C:protein-DNA complex"/>
    <property type="evidence" value="ECO:0007669"/>
    <property type="project" value="TreeGrafter"/>
</dbReference>
<dbReference type="PROSITE" id="PS51755">
    <property type="entry name" value="OMPR_PHOB"/>
    <property type="match status" value="1"/>
</dbReference>
<dbReference type="FunFam" id="1.10.10.10:FF:000018">
    <property type="entry name" value="DNA-binding response regulator ResD"/>
    <property type="match status" value="1"/>
</dbReference>
<keyword evidence="13" id="KW-1185">Reference proteome</keyword>
<protein>
    <recommendedName>
        <fullName evidence="1">Stage 0 sporulation protein A homolog</fullName>
    </recommendedName>
</protein>
<dbReference type="EMBL" id="WXEX01000005">
    <property type="protein sequence ID" value="MZP42976.1"/>
    <property type="molecule type" value="Genomic_DNA"/>
</dbReference>
<evidence type="ECO:0000256" key="6">
    <source>
        <dbReference type="ARBA" id="ARBA00023163"/>
    </source>
</evidence>
<dbReference type="InterPro" id="IPR036388">
    <property type="entry name" value="WH-like_DNA-bd_sf"/>
</dbReference>
<dbReference type="PANTHER" id="PTHR48111">
    <property type="entry name" value="REGULATOR OF RPOS"/>
    <property type="match status" value="1"/>
</dbReference>
<keyword evidence="2 8" id="KW-0597">Phosphoprotein</keyword>
<dbReference type="CDD" id="cd00383">
    <property type="entry name" value="trans_reg_C"/>
    <property type="match status" value="1"/>
</dbReference>
<dbReference type="GO" id="GO:0000156">
    <property type="term" value="F:phosphorelay response regulator activity"/>
    <property type="evidence" value="ECO:0007669"/>
    <property type="project" value="TreeGrafter"/>
</dbReference>
<comment type="caution">
    <text evidence="12">The sequence shown here is derived from an EMBL/GenBank/DDBJ whole genome shotgun (WGS) entry which is preliminary data.</text>
</comment>
<evidence type="ECO:0000259" key="11">
    <source>
        <dbReference type="PROSITE" id="PS51755"/>
    </source>
</evidence>
<keyword evidence="4" id="KW-0805">Transcription regulation</keyword>
<dbReference type="SUPFAM" id="SSF52172">
    <property type="entry name" value="CheY-like"/>
    <property type="match status" value="1"/>
</dbReference>
<feature type="modified residue" description="4-aspartylphosphate" evidence="8">
    <location>
        <position position="52"/>
    </location>
</feature>
<dbReference type="OrthoDB" id="9790442at2"/>
<evidence type="ECO:0000256" key="8">
    <source>
        <dbReference type="PROSITE-ProRule" id="PRU00169"/>
    </source>
</evidence>
<evidence type="ECO:0000259" key="10">
    <source>
        <dbReference type="PROSITE" id="PS50110"/>
    </source>
</evidence>
<dbReference type="GO" id="GO:0005829">
    <property type="term" value="C:cytosol"/>
    <property type="evidence" value="ECO:0007669"/>
    <property type="project" value="TreeGrafter"/>
</dbReference>
<evidence type="ECO:0000313" key="13">
    <source>
        <dbReference type="Proteomes" id="UP000471031"/>
    </source>
</evidence>
<evidence type="ECO:0000256" key="4">
    <source>
        <dbReference type="ARBA" id="ARBA00023015"/>
    </source>
</evidence>
<accession>A0A845LJC6</accession>
<evidence type="ECO:0000256" key="1">
    <source>
        <dbReference type="ARBA" id="ARBA00018672"/>
    </source>
</evidence>
<gene>
    <name evidence="12" type="ORF">GTO89_08005</name>
</gene>
<dbReference type="Gene3D" id="6.10.250.690">
    <property type="match status" value="1"/>
</dbReference>
<feature type="DNA-binding region" description="OmpR/PhoB-type" evidence="9">
    <location>
        <begin position="131"/>
        <end position="229"/>
    </location>
</feature>
<dbReference type="PANTHER" id="PTHR48111:SF40">
    <property type="entry name" value="PHOSPHATE REGULON TRANSCRIPTIONAL REGULATORY PROTEIN PHOB"/>
    <property type="match status" value="1"/>
</dbReference>
<evidence type="ECO:0000256" key="3">
    <source>
        <dbReference type="ARBA" id="ARBA00023012"/>
    </source>
</evidence>
<feature type="domain" description="OmpR/PhoB-type" evidence="11">
    <location>
        <begin position="131"/>
        <end position="229"/>
    </location>
</feature>
<comment type="function">
    <text evidence="7">May play the central regulatory role in sporulation. It may be an element of the effector pathway responsible for the activation of sporulation genes in response to nutritional stress. Spo0A may act in concert with spo0H (a sigma factor) to control the expression of some genes that are critical to the sporulation process.</text>
</comment>
<dbReference type="Pfam" id="PF00072">
    <property type="entry name" value="Response_reg"/>
    <property type="match status" value="1"/>
</dbReference>
<keyword evidence="5 9" id="KW-0238">DNA-binding</keyword>
<organism evidence="12 13">
    <name type="scientific">Heliomicrobium gestii</name>
    <name type="common">Heliobacterium gestii</name>
    <dbReference type="NCBI Taxonomy" id="2699"/>
    <lineage>
        <taxon>Bacteria</taxon>
        <taxon>Bacillati</taxon>
        <taxon>Bacillota</taxon>
        <taxon>Clostridia</taxon>
        <taxon>Eubacteriales</taxon>
        <taxon>Heliobacteriaceae</taxon>
        <taxon>Heliomicrobium</taxon>
    </lineage>
</organism>
<proteinExistence type="predicted"/>
<evidence type="ECO:0000256" key="5">
    <source>
        <dbReference type="ARBA" id="ARBA00023125"/>
    </source>
</evidence>
<dbReference type="InterPro" id="IPR001867">
    <property type="entry name" value="OmpR/PhoB-type_DNA-bd"/>
</dbReference>
<reference evidence="12 13" key="1">
    <citation type="submission" date="2020-01" db="EMBL/GenBank/DDBJ databases">
        <title>Whole genome sequence of Heliobacterium gestii DSM 11169.</title>
        <authorList>
            <person name="Kyndt J.A."/>
            <person name="Meyer T.E."/>
        </authorList>
    </citation>
    <scope>NUCLEOTIDE SEQUENCE [LARGE SCALE GENOMIC DNA]</scope>
    <source>
        <strain evidence="12 13">DSM 11169</strain>
    </source>
</reference>
<dbReference type="FunFam" id="3.40.50.2300:FF:000001">
    <property type="entry name" value="DNA-binding response regulator PhoB"/>
    <property type="match status" value="1"/>
</dbReference>
<name>A0A845LJC6_HELGE</name>
<dbReference type="Pfam" id="PF00486">
    <property type="entry name" value="Trans_reg_C"/>
    <property type="match status" value="1"/>
</dbReference>
<evidence type="ECO:0000256" key="7">
    <source>
        <dbReference type="ARBA" id="ARBA00024867"/>
    </source>
</evidence>
<dbReference type="InterPro" id="IPR039420">
    <property type="entry name" value="WalR-like"/>
</dbReference>
<evidence type="ECO:0000256" key="9">
    <source>
        <dbReference type="PROSITE-ProRule" id="PRU01091"/>
    </source>
</evidence>
<dbReference type="InterPro" id="IPR011006">
    <property type="entry name" value="CheY-like_superfamily"/>
</dbReference>
<sequence>MDRILVVEDDPHIQRLLSIALRQEGIDFTLAGSGAEALAIAERQLFSLVLLDIMLPDISGTEVCQQLRLSSPIPIVFMSCKNQDSDKILGLSIGADDYIEKPFNLHVLMARIRAHLRRNRLFQQRLKQAEHPQIRFDNIIIDLQGHRVIRNSLEIYLTAKEFEMLAFFCRHPQQVFTVGQLFETIWGEEFCETRTVIVHISNLRKKIEENPLSPKYILTVRGVGYKFAANTALS</sequence>
<dbReference type="RefSeq" id="WP_161261542.1">
    <property type="nucleotide sequence ID" value="NZ_JAFBDC010000004.1"/>
</dbReference>
<keyword evidence="6" id="KW-0804">Transcription</keyword>
<dbReference type="AlphaFoldDB" id="A0A845LJC6"/>
<dbReference type="InterPro" id="IPR001789">
    <property type="entry name" value="Sig_transdc_resp-reg_receiver"/>
</dbReference>
<dbReference type="Gene3D" id="1.10.10.10">
    <property type="entry name" value="Winged helix-like DNA-binding domain superfamily/Winged helix DNA-binding domain"/>
    <property type="match status" value="1"/>
</dbReference>
<keyword evidence="3" id="KW-0902">Two-component regulatory system</keyword>
<dbReference type="GO" id="GO:0006355">
    <property type="term" value="P:regulation of DNA-templated transcription"/>
    <property type="evidence" value="ECO:0007669"/>
    <property type="project" value="InterPro"/>
</dbReference>
<evidence type="ECO:0000313" key="12">
    <source>
        <dbReference type="EMBL" id="MZP42976.1"/>
    </source>
</evidence>